<accession>A0A6P1MKB0</accession>
<evidence type="ECO:0000256" key="4">
    <source>
        <dbReference type="ARBA" id="ARBA00022807"/>
    </source>
</evidence>
<proteinExistence type="inferred from homology"/>
<keyword evidence="7" id="KW-1185">Reference proteome</keyword>
<name>A0A6P1MKB0_9FIRM</name>
<keyword evidence="4" id="KW-0788">Thiol protease</keyword>
<sequence>MYVATRGQKRSLSISASGSQIVAYAEKFIGVPYSHGGSTPEGFDCSGFTRYVYENFGASLPHSSASQYSCGTTVNKSQLQPGDLIFFSNSSNISHVGIYVGGGKFIHSPQTGDHVKISSFSSSNLNYCGAVRIAQ</sequence>
<evidence type="ECO:0000256" key="1">
    <source>
        <dbReference type="ARBA" id="ARBA00007074"/>
    </source>
</evidence>
<dbReference type="InterPro" id="IPR051202">
    <property type="entry name" value="Peptidase_C40"/>
</dbReference>
<dbReference type="GO" id="GO:0006508">
    <property type="term" value="P:proteolysis"/>
    <property type="evidence" value="ECO:0007669"/>
    <property type="project" value="UniProtKB-KW"/>
</dbReference>
<keyword evidence="3" id="KW-0378">Hydrolase</keyword>
<dbReference type="PROSITE" id="PS51935">
    <property type="entry name" value="NLPC_P60"/>
    <property type="match status" value="1"/>
</dbReference>
<dbReference type="KEGG" id="amic:Ami3637_15435"/>
<dbReference type="PANTHER" id="PTHR47053:SF1">
    <property type="entry name" value="MUREIN DD-ENDOPEPTIDASE MEPH-RELATED"/>
    <property type="match status" value="1"/>
</dbReference>
<dbReference type="EMBL" id="CP047591">
    <property type="protein sequence ID" value="QHI73583.1"/>
    <property type="molecule type" value="Genomic_DNA"/>
</dbReference>
<dbReference type="Pfam" id="PF00877">
    <property type="entry name" value="NLPC_P60"/>
    <property type="match status" value="1"/>
</dbReference>
<evidence type="ECO:0000313" key="6">
    <source>
        <dbReference type="EMBL" id="QHI73583.1"/>
    </source>
</evidence>
<protein>
    <submittedName>
        <fullName evidence="6">NlpC/P60 family protein</fullName>
    </submittedName>
</protein>
<dbReference type="RefSeq" id="WP_162363348.1">
    <property type="nucleotide sequence ID" value="NZ_CP047591.1"/>
</dbReference>
<dbReference type="InterPro" id="IPR038765">
    <property type="entry name" value="Papain-like_cys_pep_sf"/>
</dbReference>
<feature type="domain" description="NlpC/P60" evidence="5">
    <location>
        <begin position="15"/>
        <end position="135"/>
    </location>
</feature>
<evidence type="ECO:0000256" key="3">
    <source>
        <dbReference type="ARBA" id="ARBA00022801"/>
    </source>
</evidence>
<dbReference type="PANTHER" id="PTHR47053">
    <property type="entry name" value="MUREIN DD-ENDOPEPTIDASE MEPH-RELATED"/>
    <property type="match status" value="1"/>
</dbReference>
<dbReference type="Gene3D" id="3.90.1720.10">
    <property type="entry name" value="endopeptidase domain like (from Nostoc punctiforme)"/>
    <property type="match status" value="1"/>
</dbReference>
<dbReference type="InterPro" id="IPR000064">
    <property type="entry name" value="NLP_P60_dom"/>
</dbReference>
<evidence type="ECO:0000259" key="5">
    <source>
        <dbReference type="PROSITE" id="PS51935"/>
    </source>
</evidence>
<reference evidence="6 7" key="1">
    <citation type="submission" date="2020-01" db="EMBL/GenBank/DDBJ databases">
        <title>Genomic analysis of Aminipila sp. CBA3637.</title>
        <authorList>
            <person name="Kim Y.B."/>
            <person name="Roh S.W."/>
        </authorList>
    </citation>
    <scope>NUCLEOTIDE SEQUENCE [LARGE SCALE GENOMIC DNA]</scope>
    <source>
        <strain evidence="6 7">CBA3637</strain>
    </source>
</reference>
<organism evidence="6 7">
    <name type="scientific">Aminipila terrae</name>
    <dbReference type="NCBI Taxonomy" id="2697030"/>
    <lineage>
        <taxon>Bacteria</taxon>
        <taxon>Bacillati</taxon>
        <taxon>Bacillota</taxon>
        <taxon>Clostridia</taxon>
        <taxon>Peptostreptococcales</taxon>
        <taxon>Anaerovoracaceae</taxon>
        <taxon>Aminipila</taxon>
    </lineage>
</organism>
<dbReference type="Proteomes" id="UP000463883">
    <property type="component" value="Chromosome"/>
</dbReference>
<keyword evidence="2" id="KW-0645">Protease</keyword>
<gene>
    <name evidence="6" type="ORF">Ami3637_15435</name>
</gene>
<comment type="similarity">
    <text evidence="1">Belongs to the peptidase C40 family.</text>
</comment>
<dbReference type="GO" id="GO:0008234">
    <property type="term" value="F:cysteine-type peptidase activity"/>
    <property type="evidence" value="ECO:0007669"/>
    <property type="project" value="UniProtKB-KW"/>
</dbReference>
<dbReference type="SUPFAM" id="SSF54001">
    <property type="entry name" value="Cysteine proteinases"/>
    <property type="match status" value="1"/>
</dbReference>
<evidence type="ECO:0000313" key="7">
    <source>
        <dbReference type="Proteomes" id="UP000463883"/>
    </source>
</evidence>
<evidence type="ECO:0000256" key="2">
    <source>
        <dbReference type="ARBA" id="ARBA00022670"/>
    </source>
</evidence>
<dbReference type="AlphaFoldDB" id="A0A6P1MKB0"/>